<feature type="transmembrane region" description="Helical" evidence="1">
    <location>
        <begin position="12"/>
        <end position="32"/>
    </location>
</feature>
<organism evidence="2 3">
    <name type="scientific">Candidatus Azambacteria bacterium RIFOXYD1_FULL_42_11</name>
    <dbReference type="NCBI Taxonomy" id="1797310"/>
    <lineage>
        <taxon>Bacteria</taxon>
        <taxon>Candidatus Azamiibacteriota</taxon>
    </lineage>
</organism>
<feature type="transmembrane region" description="Helical" evidence="1">
    <location>
        <begin position="332"/>
        <end position="350"/>
    </location>
</feature>
<evidence type="ECO:0000256" key="1">
    <source>
        <dbReference type="SAM" id="Phobius"/>
    </source>
</evidence>
<evidence type="ECO:0008006" key="4">
    <source>
        <dbReference type="Google" id="ProtNLM"/>
    </source>
</evidence>
<feature type="transmembrane region" description="Helical" evidence="1">
    <location>
        <begin position="133"/>
        <end position="152"/>
    </location>
</feature>
<feature type="transmembrane region" description="Helical" evidence="1">
    <location>
        <begin position="107"/>
        <end position="128"/>
    </location>
</feature>
<feature type="transmembrane region" description="Helical" evidence="1">
    <location>
        <begin position="301"/>
        <end position="320"/>
    </location>
</feature>
<dbReference type="EMBL" id="MEZA01000006">
    <property type="protein sequence ID" value="OGD43216.1"/>
    <property type="molecule type" value="Genomic_DNA"/>
</dbReference>
<dbReference type="AlphaFoldDB" id="A0A1F5CK34"/>
<sequence length="574" mass="67151">MKKIKTLIKKHYSAIILTLLLGALMVLPFFYFQINLGNNFKGILPAVVNDEDFYYARVKDVLDGHPFLSNAYLFEHKDGLPQQLFLAEWLLAQPVKLLNIGINTAHLVYNFLLPAIAFILTYLALYLVSKSRFWSIIASVFLFFGLYLTSFIRPVSPQFNFIFWLSQLIFLWRLLEKPESKKLLFLNIFNFGLLFYIYPYYWTFYLIFFGLLIVGYFWENREIAFKIAAIAGGGLILAIPYFYLNYLAAKLPYYEETLTRLFMIYTRFPSGFWIVFWSFFGLVFLGWFLWKKIINLDIKSLFFISGVLANVVAVNQHLITGKNFEFSSHYDMAAMFFLVFTVAYLIGNYLKKLSNTAIHRCIAVFAVLILAVTVFYGIFDYSKRAFVIDENAVYRQNYTPVFEWLNKNTEKDSVVYANSDLSRLIPVYTANNVFYVREANLFFISDKEVLDRFILNNFFSAFGKDFIIENDRSVYGVRYIDAYGHTVQANKLRRLLGLKTEPEVYLPEEAIQKVIGRAAELQKGNFVEEIKNYRIDYLIWDKNKNPDWEVNSKNFKPIFLSGDLIIFKSAYLSL</sequence>
<feature type="transmembrane region" description="Helical" evidence="1">
    <location>
        <begin position="268"/>
        <end position="289"/>
    </location>
</feature>
<feature type="transmembrane region" description="Helical" evidence="1">
    <location>
        <begin position="227"/>
        <end position="248"/>
    </location>
</feature>
<keyword evidence="1" id="KW-0472">Membrane</keyword>
<reference evidence="2 3" key="1">
    <citation type="journal article" date="2016" name="Nat. Commun.">
        <title>Thousands of microbial genomes shed light on interconnected biogeochemical processes in an aquifer system.</title>
        <authorList>
            <person name="Anantharaman K."/>
            <person name="Brown C.T."/>
            <person name="Hug L.A."/>
            <person name="Sharon I."/>
            <person name="Castelle C.J."/>
            <person name="Probst A.J."/>
            <person name="Thomas B.C."/>
            <person name="Singh A."/>
            <person name="Wilkins M.J."/>
            <person name="Karaoz U."/>
            <person name="Brodie E.L."/>
            <person name="Williams K.H."/>
            <person name="Hubbard S.S."/>
            <person name="Banfield J.F."/>
        </authorList>
    </citation>
    <scope>NUCLEOTIDE SEQUENCE [LARGE SCALE GENOMIC DNA]</scope>
</reference>
<keyword evidence="1" id="KW-0812">Transmembrane</keyword>
<proteinExistence type="predicted"/>
<name>A0A1F5CK34_9BACT</name>
<feature type="transmembrane region" description="Helical" evidence="1">
    <location>
        <begin position="362"/>
        <end position="379"/>
    </location>
</feature>
<protein>
    <recommendedName>
        <fullName evidence="4">Glycosyltransferase RgtA/B/C/D-like domain-containing protein</fullName>
    </recommendedName>
</protein>
<evidence type="ECO:0000313" key="3">
    <source>
        <dbReference type="Proteomes" id="UP000178974"/>
    </source>
</evidence>
<dbReference type="Proteomes" id="UP000178974">
    <property type="component" value="Unassembled WGS sequence"/>
</dbReference>
<evidence type="ECO:0000313" key="2">
    <source>
        <dbReference type="EMBL" id="OGD43216.1"/>
    </source>
</evidence>
<comment type="caution">
    <text evidence="2">The sequence shown here is derived from an EMBL/GenBank/DDBJ whole genome shotgun (WGS) entry which is preliminary data.</text>
</comment>
<accession>A0A1F5CK34</accession>
<gene>
    <name evidence="2" type="ORF">A2567_01990</name>
</gene>
<keyword evidence="1" id="KW-1133">Transmembrane helix</keyword>